<keyword evidence="4" id="KW-1185">Reference proteome</keyword>
<reference evidence="3 4" key="1">
    <citation type="journal article" date="2018" name="Mol. Biol. Evol.">
        <title>Broad Genomic Sampling Reveals a Smut Pathogenic Ancestry of the Fungal Clade Ustilaginomycotina.</title>
        <authorList>
            <person name="Kijpornyongpan T."/>
            <person name="Mondo S.J."/>
            <person name="Barry K."/>
            <person name="Sandor L."/>
            <person name="Lee J."/>
            <person name="Lipzen A."/>
            <person name="Pangilinan J."/>
            <person name="LaButti K."/>
            <person name="Hainaut M."/>
            <person name="Henrissat B."/>
            <person name="Grigoriev I.V."/>
            <person name="Spatafora J.W."/>
            <person name="Aime M.C."/>
        </authorList>
    </citation>
    <scope>NUCLEOTIDE SEQUENCE [LARGE SCALE GENOMIC DNA]</scope>
    <source>
        <strain evidence="3 4">MCA 4658</strain>
    </source>
</reference>
<protein>
    <submittedName>
        <fullName evidence="3">Uncharacterized protein</fullName>
    </submittedName>
</protein>
<feature type="compositionally biased region" description="Polar residues" evidence="1">
    <location>
        <begin position="122"/>
        <end position="133"/>
    </location>
</feature>
<gene>
    <name evidence="3" type="ORF">IE81DRAFT_49770</name>
</gene>
<dbReference type="Proteomes" id="UP000245783">
    <property type="component" value="Unassembled WGS sequence"/>
</dbReference>
<feature type="signal peptide" evidence="2">
    <location>
        <begin position="1"/>
        <end position="19"/>
    </location>
</feature>
<name>A0A316VUC2_9BASI</name>
<dbReference type="OrthoDB" id="10296732at2759"/>
<accession>A0A316VUC2</accession>
<dbReference type="GeneID" id="37039265"/>
<keyword evidence="2" id="KW-0732">Signal</keyword>
<organism evidence="3 4">
    <name type="scientific">Ceraceosorus guamensis</name>
    <dbReference type="NCBI Taxonomy" id="1522189"/>
    <lineage>
        <taxon>Eukaryota</taxon>
        <taxon>Fungi</taxon>
        <taxon>Dikarya</taxon>
        <taxon>Basidiomycota</taxon>
        <taxon>Ustilaginomycotina</taxon>
        <taxon>Exobasidiomycetes</taxon>
        <taxon>Ceraceosorales</taxon>
        <taxon>Ceraceosoraceae</taxon>
        <taxon>Ceraceosorus</taxon>
    </lineage>
</organism>
<dbReference type="EMBL" id="KZ819494">
    <property type="protein sequence ID" value="PWN39115.1"/>
    <property type="molecule type" value="Genomic_DNA"/>
</dbReference>
<dbReference type="RefSeq" id="XP_025366275.1">
    <property type="nucleotide sequence ID" value="XM_025517395.1"/>
</dbReference>
<evidence type="ECO:0000256" key="2">
    <source>
        <dbReference type="SAM" id="SignalP"/>
    </source>
</evidence>
<evidence type="ECO:0000313" key="4">
    <source>
        <dbReference type="Proteomes" id="UP000245783"/>
    </source>
</evidence>
<evidence type="ECO:0000256" key="1">
    <source>
        <dbReference type="SAM" id="MobiDB-lite"/>
    </source>
</evidence>
<dbReference type="AlphaFoldDB" id="A0A316VUC2"/>
<dbReference type="InParanoid" id="A0A316VUC2"/>
<feature type="chain" id="PRO_5016414325" evidence="2">
    <location>
        <begin position="20"/>
        <end position="141"/>
    </location>
</feature>
<evidence type="ECO:0000313" key="3">
    <source>
        <dbReference type="EMBL" id="PWN39115.1"/>
    </source>
</evidence>
<proteinExistence type="predicted"/>
<feature type="region of interest" description="Disordered" evidence="1">
    <location>
        <begin position="97"/>
        <end position="141"/>
    </location>
</feature>
<sequence>MRFFLIAQLALCIAALAVAAAPIPYGQIDELVRRVNVKVEPNVGKKNAATAQACVEAYCKNNVPSADSATVFDNLHKSPSDSTPHYTTSVKDASGNYINGFAPGTTPDNGQKAPMHHVDASGNPTPQQQSVMNANGGKFPI</sequence>